<keyword evidence="4" id="KW-0187">Copper transport</keyword>
<sequence>MDHHHHHHQLGHDMPHDMPHDPGMHDHGCAMNMAFNWDTKNVCVLFDFWRIQSVESLLVSCVAVIILSVGYEYSKKLLRRWEWHNLRAGYGGHAGEGRRAGGRSPTGTGEGGRGGGISTPGWTNEDDSDDIEENTRLAQSRLSRDSDTMVRVHGRAERFLGTKRYHRTRVIRALFYSLQVFYSFLLMLIFMTYNCYLVISVVIGAAIGHFFFAPDDMAGFRSMSCH</sequence>
<organism evidence="6 7">
    <name type="scientific">Dispira parvispora</name>
    <dbReference type="NCBI Taxonomy" id="1520584"/>
    <lineage>
        <taxon>Eukaryota</taxon>
        <taxon>Fungi</taxon>
        <taxon>Fungi incertae sedis</taxon>
        <taxon>Zoopagomycota</taxon>
        <taxon>Kickxellomycotina</taxon>
        <taxon>Dimargaritomycetes</taxon>
        <taxon>Dimargaritales</taxon>
        <taxon>Dimargaritaceae</taxon>
        <taxon>Dispira</taxon>
    </lineage>
</organism>
<keyword evidence="1 4" id="KW-0812">Transmembrane</keyword>
<dbReference type="AlphaFoldDB" id="A0A9W8AUS3"/>
<comment type="subcellular location">
    <subcellularLocation>
        <location evidence="4">Membrane</location>
        <topology evidence="4">Multi-pass membrane protein</topology>
    </subcellularLocation>
</comment>
<feature type="region of interest" description="Disordered" evidence="5">
    <location>
        <begin position="93"/>
        <end position="130"/>
    </location>
</feature>
<keyword evidence="7" id="KW-1185">Reference proteome</keyword>
<accession>A0A9W8AUS3</accession>
<dbReference type="PANTHER" id="PTHR12483:SF115">
    <property type="entry name" value="COPPER TRANSPORT PROTEIN"/>
    <property type="match status" value="1"/>
</dbReference>
<keyword evidence="2 4" id="KW-1133">Transmembrane helix</keyword>
<evidence type="ECO:0000313" key="7">
    <source>
        <dbReference type="Proteomes" id="UP001150925"/>
    </source>
</evidence>
<dbReference type="OrthoDB" id="161814at2759"/>
<evidence type="ECO:0000256" key="2">
    <source>
        <dbReference type="ARBA" id="ARBA00022989"/>
    </source>
</evidence>
<comment type="caution">
    <text evidence="6">The sequence shown here is derived from an EMBL/GenBank/DDBJ whole genome shotgun (WGS) entry which is preliminary data.</text>
</comment>
<dbReference type="Pfam" id="PF04145">
    <property type="entry name" value="Ctr"/>
    <property type="match status" value="1"/>
</dbReference>
<proteinExistence type="inferred from homology"/>
<comment type="similarity">
    <text evidence="4">Belongs to the copper transporter (Ctr) (TC 1.A.56) family. SLC31A subfamily.</text>
</comment>
<keyword evidence="4" id="KW-0813">Transport</keyword>
<keyword evidence="4" id="KW-0186">Copper</keyword>
<feature type="transmembrane region" description="Helical" evidence="4">
    <location>
        <begin position="56"/>
        <end position="74"/>
    </location>
</feature>
<gene>
    <name evidence="6" type="primary">CTR2_1</name>
    <name evidence="6" type="ORF">IWQ62_002982</name>
</gene>
<reference evidence="6" key="1">
    <citation type="submission" date="2022-07" db="EMBL/GenBank/DDBJ databases">
        <title>Phylogenomic reconstructions and comparative analyses of Kickxellomycotina fungi.</title>
        <authorList>
            <person name="Reynolds N.K."/>
            <person name="Stajich J.E."/>
            <person name="Barry K."/>
            <person name="Grigoriev I.V."/>
            <person name="Crous P."/>
            <person name="Smith M.E."/>
        </authorList>
    </citation>
    <scope>NUCLEOTIDE SEQUENCE</scope>
    <source>
        <strain evidence="6">RSA 1196</strain>
    </source>
</reference>
<name>A0A9W8AUS3_9FUNG</name>
<feature type="transmembrane region" description="Helical" evidence="4">
    <location>
        <begin position="196"/>
        <end position="213"/>
    </location>
</feature>
<dbReference type="GO" id="GO:0005375">
    <property type="term" value="F:copper ion transmembrane transporter activity"/>
    <property type="evidence" value="ECO:0007669"/>
    <property type="project" value="UniProtKB-UniRule"/>
</dbReference>
<dbReference type="InterPro" id="IPR007274">
    <property type="entry name" value="Cop_transporter"/>
</dbReference>
<evidence type="ECO:0000256" key="3">
    <source>
        <dbReference type="ARBA" id="ARBA00023136"/>
    </source>
</evidence>
<protein>
    <recommendedName>
        <fullName evidence="4">Copper transport protein</fullName>
    </recommendedName>
</protein>
<evidence type="ECO:0000256" key="5">
    <source>
        <dbReference type="SAM" id="MobiDB-lite"/>
    </source>
</evidence>
<feature type="transmembrane region" description="Helical" evidence="4">
    <location>
        <begin position="173"/>
        <end position="190"/>
    </location>
</feature>
<keyword evidence="4" id="KW-0406">Ion transport</keyword>
<keyword evidence="3 4" id="KW-0472">Membrane</keyword>
<evidence type="ECO:0000313" key="6">
    <source>
        <dbReference type="EMBL" id="KAJ1964257.1"/>
    </source>
</evidence>
<dbReference type="PANTHER" id="PTHR12483">
    <property type="entry name" value="SOLUTE CARRIER FAMILY 31 COPPER TRANSPORTERS"/>
    <property type="match status" value="1"/>
</dbReference>
<dbReference type="GO" id="GO:0016020">
    <property type="term" value="C:membrane"/>
    <property type="evidence" value="ECO:0007669"/>
    <property type="project" value="UniProtKB-SubCell"/>
</dbReference>
<dbReference type="Proteomes" id="UP001150925">
    <property type="component" value="Unassembled WGS sequence"/>
</dbReference>
<feature type="compositionally biased region" description="Gly residues" evidence="5">
    <location>
        <begin position="108"/>
        <end position="118"/>
    </location>
</feature>
<dbReference type="EMBL" id="JANBPY010000719">
    <property type="protein sequence ID" value="KAJ1964257.1"/>
    <property type="molecule type" value="Genomic_DNA"/>
</dbReference>
<evidence type="ECO:0000256" key="1">
    <source>
        <dbReference type="ARBA" id="ARBA00022692"/>
    </source>
</evidence>
<evidence type="ECO:0000256" key="4">
    <source>
        <dbReference type="RuleBase" id="RU367022"/>
    </source>
</evidence>